<name>A0AAD7ZG00_DIPPU</name>
<protein>
    <recommendedName>
        <fullName evidence="6">Alpha-macroglobulin receptor-binding domain-containing protein</fullName>
    </recommendedName>
</protein>
<dbReference type="InterPro" id="IPR008930">
    <property type="entry name" value="Terpenoid_cyclase/PrenylTrfase"/>
</dbReference>
<feature type="domain" description="Alpha-2-macroglobulin" evidence="2">
    <location>
        <begin position="51"/>
        <end position="142"/>
    </location>
</feature>
<dbReference type="InterPro" id="IPR036595">
    <property type="entry name" value="A-macroglobulin_rcpt-bd_sf"/>
</dbReference>
<dbReference type="PANTHER" id="PTHR11412">
    <property type="entry name" value="MACROGLOBULIN / COMPLEMENT"/>
    <property type="match status" value="1"/>
</dbReference>
<dbReference type="Proteomes" id="UP001233999">
    <property type="component" value="Unassembled WGS sequence"/>
</dbReference>
<dbReference type="Pfam" id="PF07678">
    <property type="entry name" value="TED_complement"/>
    <property type="match status" value="1"/>
</dbReference>
<dbReference type="Gene3D" id="1.50.10.20">
    <property type="match status" value="1"/>
</dbReference>
<dbReference type="InterPro" id="IPR009048">
    <property type="entry name" value="A-macroglobulin_rcpt-bd"/>
</dbReference>
<dbReference type="Gene3D" id="2.60.40.10">
    <property type="entry name" value="Immunoglobulins"/>
    <property type="match status" value="1"/>
</dbReference>
<keyword evidence="1" id="KW-1133">Transmembrane helix</keyword>
<reference evidence="4" key="1">
    <citation type="journal article" date="2023" name="IScience">
        <title>Live-bearing cockroach genome reveals convergent evolutionary mechanisms linked to viviparity in insects and beyond.</title>
        <authorList>
            <person name="Fouks B."/>
            <person name="Harrison M.C."/>
            <person name="Mikhailova A.A."/>
            <person name="Marchal E."/>
            <person name="English S."/>
            <person name="Carruthers M."/>
            <person name="Jennings E.C."/>
            <person name="Chiamaka E.L."/>
            <person name="Frigard R.A."/>
            <person name="Pippel M."/>
            <person name="Attardo G.M."/>
            <person name="Benoit J.B."/>
            <person name="Bornberg-Bauer E."/>
            <person name="Tobe S.S."/>
        </authorList>
    </citation>
    <scope>NUCLEOTIDE SEQUENCE</scope>
    <source>
        <strain evidence="4">Stay&amp;Tobe</strain>
    </source>
</reference>
<dbReference type="SMART" id="SM01361">
    <property type="entry name" value="A2M_recep"/>
    <property type="match status" value="1"/>
</dbReference>
<dbReference type="GO" id="GO:0005615">
    <property type="term" value="C:extracellular space"/>
    <property type="evidence" value="ECO:0007669"/>
    <property type="project" value="InterPro"/>
</dbReference>
<dbReference type="Gene3D" id="2.60.40.690">
    <property type="entry name" value="Alpha-macroglobulin, receptor-binding domain"/>
    <property type="match status" value="1"/>
</dbReference>
<proteinExistence type="predicted"/>
<comment type="caution">
    <text evidence="4">The sequence shown here is derived from an EMBL/GenBank/DDBJ whole genome shotgun (WGS) entry which is preliminary data.</text>
</comment>
<evidence type="ECO:0000313" key="4">
    <source>
        <dbReference type="EMBL" id="KAJ9579706.1"/>
    </source>
</evidence>
<dbReference type="EMBL" id="JASPKZ010008379">
    <property type="protein sequence ID" value="KAJ9579706.1"/>
    <property type="molecule type" value="Genomic_DNA"/>
</dbReference>
<dbReference type="InterPro" id="IPR013783">
    <property type="entry name" value="Ig-like_fold"/>
</dbReference>
<dbReference type="Pfam" id="PF00207">
    <property type="entry name" value="A2M"/>
    <property type="match status" value="1"/>
</dbReference>
<evidence type="ECO:0000259" key="3">
    <source>
        <dbReference type="SMART" id="SM01361"/>
    </source>
</evidence>
<accession>A0AAD7ZG00</accession>
<dbReference type="Pfam" id="PF07677">
    <property type="entry name" value="A2M_recep"/>
    <property type="match status" value="1"/>
</dbReference>
<dbReference type="SUPFAM" id="SSF48239">
    <property type="entry name" value="Terpenoid cyclases/Protein prenyltransferases"/>
    <property type="match status" value="1"/>
</dbReference>
<keyword evidence="1" id="KW-0472">Membrane</keyword>
<feature type="domain" description="Alpha-macroglobulin receptor-binding" evidence="3">
    <location>
        <begin position="732"/>
        <end position="823"/>
    </location>
</feature>
<dbReference type="InterPro" id="IPR011626">
    <property type="entry name" value="Alpha-macroglobulin_TED"/>
</dbReference>
<evidence type="ECO:0000259" key="2">
    <source>
        <dbReference type="SMART" id="SM01360"/>
    </source>
</evidence>
<evidence type="ECO:0008006" key="6">
    <source>
        <dbReference type="Google" id="ProtNLM"/>
    </source>
</evidence>
<dbReference type="SMART" id="SM01360">
    <property type="entry name" value="A2M"/>
    <property type="match status" value="1"/>
</dbReference>
<dbReference type="SUPFAM" id="SSF49410">
    <property type="entry name" value="Alpha-macroglobulin receptor domain"/>
    <property type="match status" value="1"/>
</dbReference>
<sequence length="878" mass="100623">STLHADSLEYFTLSWLFSDETDCIGEDYDQYEYRIMRISRSDELYDTGGDDWGWQEMNAEYGGEEYFTMNMPEVSDDWYFMGFCFSKYIGFTIIDIPIAFSSTRPFMMHVEGPSACRRGEQLGLRLLLVNNEPYEMLAVVTLHDSPDYKFVHVEENGIVSSFGARLRGGSHQHLVYLPPFEQQHVDLPVAPAVEQGDIGIVISAMTQAGKVERIHRLTVLGEGALVNKHTAVYLDLKNRALVLQYFDIYVEESPLVPYQNWRRYVFGSTSGEITLTGDIIGPAFPSVPLKTSTVLGREVKGTDGRIFELAINIWTLHYLRLTNQLQWNLAKQVLEDVNVIFAQTMKRYDKRGWFRNWDSSKPSIWLTAWAIRIFKHASFQDWENIFYIEPDIFSNCLKWILAHQNDLGSFEETPWYNNPLDWKMKGKKVNGANDTVQYQNVSLTAHVLITVQEVIQIVQGAIRTEAAKASVKAIRFLERQLHSMTDPFDIAITTYALTLCDGIDKEYAFKLLNSKSKQVGDGLIYWSRVPIPQNLIRMENHRPFISPRDYQTDDSLAVEATSYALMVYLMREGVTYVPEKIVQWLTTVRMGSSAFISTTDSALALQALTEYAFRARLKDITDMTVTMELPSTPGFRHTLHVDNTTFSEIQKLPFPNVWSHFLNIIRAKGSGQALIRIKTISSYNNELFSVLPCSIKFDDLACSECFHIFASTCVLSVILLCIRWILQDPPVSGSSVLEVELPTGYNLLESEAEQLVTSGIHPTLRDARTVEGKTFWYFEYITQEQTCFNHTVKRWFPVANISLVRQVMLYETYAKENFIMILVNSTPLYILNICEVCGSYQCPYCPYYNKTDSFIPNIFLIVIVMAMLHITSRNLHIT</sequence>
<keyword evidence="5" id="KW-1185">Reference proteome</keyword>
<organism evidence="4 5">
    <name type="scientific">Diploptera punctata</name>
    <name type="common">Pacific beetle cockroach</name>
    <dbReference type="NCBI Taxonomy" id="6984"/>
    <lineage>
        <taxon>Eukaryota</taxon>
        <taxon>Metazoa</taxon>
        <taxon>Ecdysozoa</taxon>
        <taxon>Arthropoda</taxon>
        <taxon>Hexapoda</taxon>
        <taxon>Insecta</taxon>
        <taxon>Pterygota</taxon>
        <taxon>Neoptera</taxon>
        <taxon>Polyneoptera</taxon>
        <taxon>Dictyoptera</taxon>
        <taxon>Blattodea</taxon>
        <taxon>Blaberoidea</taxon>
        <taxon>Blaberidae</taxon>
        <taxon>Diplopterinae</taxon>
        <taxon>Diploptera</taxon>
    </lineage>
</organism>
<dbReference type="PANTHER" id="PTHR11412:SF146">
    <property type="entry name" value="CD109 ANTIGEN"/>
    <property type="match status" value="1"/>
</dbReference>
<dbReference type="GO" id="GO:0004866">
    <property type="term" value="F:endopeptidase inhibitor activity"/>
    <property type="evidence" value="ECO:0007669"/>
    <property type="project" value="InterPro"/>
</dbReference>
<gene>
    <name evidence="4" type="ORF">L9F63_004632</name>
</gene>
<evidence type="ECO:0000313" key="5">
    <source>
        <dbReference type="Proteomes" id="UP001233999"/>
    </source>
</evidence>
<dbReference type="InterPro" id="IPR001599">
    <property type="entry name" value="Macroglobln_a2"/>
</dbReference>
<evidence type="ECO:0000256" key="1">
    <source>
        <dbReference type="SAM" id="Phobius"/>
    </source>
</evidence>
<feature type="non-terminal residue" evidence="4">
    <location>
        <position position="1"/>
    </location>
</feature>
<reference evidence="4" key="2">
    <citation type="submission" date="2023-05" db="EMBL/GenBank/DDBJ databases">
        <authorList>
            <person name="Fouks B."/>
        </authorList>
    </citation>
    <scope>NUCLEOTIDE SEQUENCE</scope>
    <source>
        <strain evidence="4">Stay&amp;Tobe</strain>
        <tissue evidence="4">Testes</tissue>
    </source>
</reference>
<dbReference type="InterPro" id="IPR050473">
    <property type="entry name" value="A2M/Complement_sys"/>
</dbReference>
<keyword evidence="1" id="KW-0812">Transmembrane</keyword>
<feature type="transmembrane region" description="Helical" evidence="1">
    <location>
        <begin position="854"/>
        <end position="872"/>
    </location>
</feature>
<dbReference type="AlphaFoldDB" id="A0AAD7ZG00"/>